<dbReference type="Proteomes" id="UP000076796">
    <property type="component" value="Unassembled WGS sequence"/>
</dbReference>
<gene>
    <name evidence="1" type="ORF">AWU65_03920</name>
</gene>
<organism evidence="1 2">
    <name type="scientific">Paenibacillus glucanolyticus</name>
    <dbReference type="NCBI Taxonomy" id="59843"/>
    <lineage>
        <taxon>Bacteria</taxon>
        <taxon>Bacillati</taxon>
        <taxon>Bacillota</taxon>
        <taxon>Bacilli</taxon>
        <taxon>Bacillales</taxon>
        <taxon>Paenibacillaceae</taxon>
        <taxon>Paenibacillus</taxon>
    </lineage>
</organism>
<proteinExistence type="predicted"/>
<name>A0A163GTF9_9BACL</name>
<dbReference type="OrthoDB" id="2079698at2"/>
<evidence type="ECO:0000313" key="1">
    <source>
        <dbReference type="EMBL" id="KZS45139.1"/>
    </source>
</evidence>
<protein>
    <submittedName>
        <fullName evidence="1">Uncharacterized protein</fullName>
    </submittedName>
</protein>
<keyword evidence="2" id="KW-1185">Reference proteome</keyword>
<accession>A0A163GTF9</accession>
<evidence type="ECO:0000313" key="2">
    <source>
        <dbReference type="Proteomes" id="UP000076796"/>
    </source>
</evidence>
<dbReference type="EMBL" id="LWMH01000001">
    <property type="protein sequence ID" value="KZS45139.1"/>
    <property type="molecule type" value="Genomic_DNA"/>
</dbReference>
<reference evidence="1" key="1">
    <citation type="journal article" date="2016" name="Genome Announc.">
        <title>Draft genomes of two strains of Paenibacillus glucanolyticus with capability to degrade lignocellulose.</title>
        <authorList>
            <person name="Mathews S.L."/>
            <person name="Pawlak J."/>
            <person name="Grunden A.M."/>
        </authorList>
    </citation>
    <scope>NUCLEOTIDE SEQUENCE [LARGE SCALE GENOMIC DNA]</scope>
    <source>
        <strain evidence="1">SLM1</strain>
    </source>
</reference>
<dbReference type="RefSeq" id="WP_063477642.1">
    <property type="nucleotide sequence ID" value="NZ_JBCMWP010000019.1"/>
</dbReference>
<comment type="caution">
    <text evidence="1">The sequence shown here is derived from an EMBL/GenBank/DDBJ whole genome shotgun (WGS) entry which is preliminary data.</text>
</comment>
<sequence>MQRSEKIAIAEITSVLSKGELIDPKSNPDVWPDILRRAGFPELAKQKEALLVPFTYNGGFTNPNPRFDRISSTLFDILIYISQPHPFSDNNMLDVHEFLKTVVEEIDPLTTIKAELVGTEARIFDDEIKLNEKKKNILSQIESNPELWNSHGILPFKKFLRAIRVLSLDIKIVDGQFALRPLTTGVANRDEDTSSLEAWLQNQHPEVHGAYLDAINNYIEERPGSCIADCRVALTGLFSNYTNMKDWFNGVLQLTPDSYNDAEKILKIKNAAVILQDKAEEGATFPRFKLVYRAYALYCELGPHRTEGVEEEPTINDALWCLRILEDVMIWVMNLPRNNS</sequence>
<dbReference type="AlphaFoldDB" id="A0A163GTF9"/>